<feature type="region of interest" description="Disordered" evidence="1">
    <location>
        <begin position="116"/>
        <end position="147"/>
    </location>
</feature>
<dbReference type="RefSeq" id="WP_179644196.1">
    <property type="nucleotide sequence ID" value="NZ_BAAAYY010000004.1"/>
</dbReference>
<evidence type="ECO:0000313" key="3">
    <source>
        <dbReference type="EMBL" id="NYE48407.1"/>
    </source>
</evidence>
<sequence length="147" mass="16435">MKQQTQIIAKVAHIGRGVIVTFPQSIEERHGRCLREQLLWLLNERIDELAVDFSRTIFCDPSVVDVVERVYARSRAMGIRLSFVAAADSPAARVLHESGLTRVLHTYATREQAEHELAGASRARSAEERTPGNVPAPRDHWTVPLAS</sequence>
<gene>
    <name evidence="3" type="ORF">HDA32_003527</name>
</gene>
<dbReference type="SUPFAM" id="SSF52091">
    <property type="entry name" value="SpoIIaa-like"/>
    <property type="match status" value="1"/>
</dbReference>
<organism evidence="3 4">
    <name type="scientific">Spinactinospora alkalitolerans</name>
    <dbReference type="NCBI Taxonomy" id="687207"/>
    <lineage>
        <taxon>Bacteria</taxon>
        <taxon>Bacillati</taxon>
        <taxon>Actinomycetota</taxon>
        <taxon>Actinomycetes</taxon>
        <taxon>Streptosporangiales</taxon>
        <taxon>Nocardiopsidaceae</taxon>
        <taxon>Spinactinospora</taxon>
    </lineage>
</organism>
<name>A0A852TYN7_9ACTN</name>
<feature type="domain" description="STAS" evidence="2">
    <location>
        <begin position="34"/>
        <end position="117"/>
    </location>
</feature>
<evidence type="ECO:0000256" key="1">
    <source>
        <dbReference type="SAM" id="MobiDB-lite"/>
    </source>
</evidence>
<comment type="caution">
    <text evidence="3">The sequence shown here is derived from an EMBL/GenBank/DDBJ whole genome shotgun (WGS) entry which is preliminary data.</text>
</comment>
<dbReference type="InterPro" id="IPR036513">
    <property type="entry name" value="STAS_dom_sf"/>
</dbReference>
<dbReference type="EMBL" id="JACCCC010000001">
    <property type="protein sequence ID" value="NYE48407.1"/>
    <property type="molecule type" value="Genomic_DNA"/>
</dbReference>
<protein>
    <submittedName>
        <fullName evidence="3">Anti-anti-sigma regulatory factor</fullName>
    </submittedName>
</protein>
<dbReference type="Proteomes" id="UP000589036">
    <property type="component" value="Unassembled WGS sequence"/>
</dbReference>
<proteinExistence type="predicted"/>
<dbReference type="InterPro" id="IPR002645">
    <property type="entry name" value="STAS_dom"/>
</dbReference>
<keyword evidence="4" id="KW-1185">Reference proteome</keyword>
<dbReference type="AlphaFoldDB" id="A0A852TYN7"/>
<dbReference type="Gene3D" id="3.30.750.24">
    <property type="entry name" value="STAS domain"/>
    <property type="match status" value="1"/>
</dbReference>
<evidence type="ECO:0000259" key="2">
    <source>
        <dbReference type="PROSITE" id="PS50801"/>
    </source>
</evidence>
<dbReference type="PROSITE" id="PS50801">
    <property type="entry name" value="STAS"/>
    <property type="match status" value="1"/>
</dbReference>
<accession>A0A852TYN7</accession>
<dbReference type="Pfam" id="PF01740">
    <property type="entry name" value="STAS"/>
    <property type="match status" value="1"/>
</dbReference>
<evidence type="ECO:0000313" key="4">
    <source>
        <dbReference type="Proteomes" id="UP000589036"/>
    </source>
</evidence>
<reference evidence="3 4" key="1">
    <citation type="submission" date="2020-07" db="EMBL/GenBank/DDBJ databases">
        <title>Sequencing the genomes of 1000 actinobacteria strains.</title>
        <authorList>
            <person name="Klenk H.-P."/>
        </authorList>
    </citation>
    <scope>NUCLEOTIDE SEQUENCE [LARGE SCALE GENOMIC DNA]</scope>
    <source>
        <strain evidence="3 4">CXB654</strain>
    </source>
</reference>